<comment type="caution">
    <text evidence="2">The sequence shown here is derived from an EMBL/GenBank/DDBJ whole genome shotgun (WGS) entry which is preliminary data.</text>
</comment>
<feature type="compositionally biased region" description="Polar residues" evidence="1">
    <location>
        <begin position="63"/>
        <end position="72"/>
    </location>
</feature>
<dbReference type="Proteomes" id="UP000748025">
    <property type="component" value="Unassembled WGS sequence"/>
</dbReference>
<keyword evidence="3" id="KW-1185">Reference proteome</keyword>
<proteinExistence type="predicted"/>
<accession>A0A9P7N4E5</accession>
<protein>
    <submittedName>
        <fullName evidence="2">Uncharacterized protein</fullName>
    </submittedName>
</protein>
<dbReference type="AlphaFoldDB" id="A0A9P7N4E5"/>
<reference evidence="2" key="1">
    <citation type="journal article" date="2020" name="bioRxiv">
        <title>Whole genome comparisons of ergot fungi reveals the divergence and evolution of species within the genus Claviceps are the result of varying mechanisms driving genome evolution and host range expansion.</title>
        <authorList>
            <person name="Wyka S.A."/>
            <person name="Mondo S.J."/>
            <person name="Liu M."/>
            <person name="Dettman J."/>
            <person name="Nalam V."/>
            <person name="Broders K.D."/>
        </authorList>
    </citation>
    <scope>NUCLEOTIDE SEQUENCE</scope>
    <source>
        <strain evidence="2">CCC 602</strain>
    </source>
</reference>
<gene>
    <name evidence="2" type="ORF">E4U43_005813</name>
</gene>
<sequence>MDRNKVCTKLDLKFMFEEKRKVQIMLPLVVRSCVNPVLNSLDLSCAGGSGGGSGGCGAEEQKGSSTPPTQTG</sequence>
<evidence type="ECO:0000313" key="2">
    <source>
        <dbReference type="EMBL" id="KAG5985890.1"/>
    </source>
</evidence>
<feature type="region of interest" description="Disordered" evidence="1">
    <location>
        <begin position="48"/>
        <end position="72"/>
    </location>
</feature>
<feature type="compositionally biased region" description="Gly residues" evidence="1">
    <location>
        <begin position="48"/>
        <end position="57"/>
    </location>
</feature>
<dbReference type="EMBL" id="SRPW01003885">
    <property type="protein sequence ID" value="KAG5985890.1"/>
    <property type="molecule type" value="Genomic_DNA"/>
</dbReference>
<name>A0A9P7N4E5_9HYPO</name>
<organism evidence="2 3">
    <name type="scientific">Claviceps pusilla</name>
    <dbReference type="NCBI Taxonomy" id="123648"/>
    <lineage>
        <taxon>Eukaryota</taxon>
        <taxon>Fungi</taxon>
        <taxon>Dikarya</taxon>
        <taxon>Ascomycota</taxon>
        <taxon>Pezizomycotina</taxon>
        <taxon>Sordariomycetes</taxon>
        <taxon>Hypocreomycetidae</taxon>
        <taxon>Hypocreales</taxon>
        <taxon>Clavicipitaceae</taxon>
        <taxon>Claviceps</taxon>
    </lineage>
</organism>
<evidence type="ECO:0000256" key="1">
    <source>
        <dbReference type="SAM" id="MobiDB-lite"/>
    </source>
</evidence>
<evidence type="ECO:0000313" key="3">
    <source>
        <dbReference type="Proteomes" id="UP000748025"/>
    </source>
</evidence>